<dbReference type="Proteomes" id="UP000325577">
    <property type="component" value="Linkage Group LG11"/>
</dbReference>
<evidence type="ECO:0000256" key="1">
    <source>
        <dbReference type="SAM" id="Coils"/>
    </source>
</evidence>
<protein>
    <submittedName>
        <fullName evidence="2">Uncharacterized protein</fullName>
    </submittedName>
</protein>
<dbReference type="EMBL" id="CM018034">
    <property type="protein sequence ID" value="KAA8544441.1"/>
    <property type="molecule type" value="Genomic_DNA"/>
</dbReference>
<gene>
    <name evidence="2" type="ORF">F0562_022519</name>
</gene>
<reference evidence="2 3" key="1">
    <citation type="submission" date="2019-09" db="EMBL/GenBank/DDBJ databases">
        <title>A chromosome-level genome assembly of the Chinese tupelo Nyssa sinensis.</title>
        <authorList>
            <person name="Yang X."/>
            <person name="Kang M."/>
            <person name="Yang Y."/>
            <person name="Xiong H."/>
            <person name="Wang M."/>
            <person name="Zhang Z."/>
            <person name="Wang Z."/>
            <person name="Wu H."/>
            <person name="Ma T."/>
            <person name="Liu J."/>
            <person name="Xi Z."/>
        </authorList>
    </citation>
    <scope>NUCLEOTIDE SEQUENCE [LARGE SCALE GENOMIC DNA]</scope>
    <source>
        <strain evidence="2">J267</strain>
        <tissue evidence="2">Leaf</tissue>
    </source>
</reference>
<evidence type="ECO:0000313" key="2">
    <source>
        <dbReference type="EMBL" id="KAA8544441.1"/>
    </source>
</evidence>
<keyword evidence="1" id="KW-0175">Coiled coil</keyword>
<dbReference type="AlphaFoldDB" id="A0A5J5BT68"/>
<keyword evidence="3" id="KW-1185">Reference proteome</keyword>
<accession>A0A5J5BT68</accession>
<name>A0A5J5BT68_9ASTE</name>
<organism evidence="2 3">
    <name type="scientific">Nyssa sinensis</name>
    <dbReference type="NCBI Taxonomy" id="561372"/>
    <lineage>
        <taxon>Eukaryota</taxon>
        <taxon>Viridiplantae</taxon>
        <taxon>Streptophyta</taxon>
        <taxon>Embryophyta</taxon>
        <taxon>Tracheophyta</taxon>
        <taxon>Spermatophyta</taxon>
        <taxon>Magnoliopsida</taxon>
        <taxon>eudicotyledons</taxon>
        <taxon>Gunneridae</taxon>
        <taxon>Pentapetalae</taxon>
        <taxon>asterids</taxon>
        <taxon>Cornales</taxon>
        <taxon>Nyssaceae</taxon>
        <taxon>Nyssa</taxon>
    </lineage>
</organism>
<feature type="coiled-coil region" evidence="1">
    <location>
        <begin position="90"/>
        <end position="117"/>
    </location>
</feature>
<proteinExistence type="predicted"/>
<evidence type="ECO:0000313" key="3">
    <source>
        <dbReference type="Proteomes" id="UP000325577"/>
    </source>
</evidence>
<sequence>MKCIKEIIGEILKELGRAPRNVADDESWTYSPLIELMMLLYDERSKDVQNEESYGIGKTNIAKAIFKLSIVNCFTGKVEMITLRSQLILEKSKEKEKESKKRNMKQIKKAIKFVEKSTEKEFEFMGIVEKEQL</sequence>